<comment type="caution">
    <text evidence="5">The sequence shown here is derived from an EMBL/GenBank/DDBJ whole genome shotgun (WGS) entry which is preliminary data.</text>
</comment>
<dbReference type="EMBL" id="BTGB01000009">
    <property type="protein sequence ID" value="GMM47661.1"/>
    <property type="molecule type" value="Genomic_DNA"/>
</dbReference>
<feature type="domain" description="K Homology" evidence="4">
    <location>
        <begin position="327"/>
        <end position="397"/>
    </location>
</feature>
<dbReference type="Gene3D" id="3.30.1370.10">
    <property type="entry name" value="K Homology domain, type 1"/>
    <property type="match status" value="3"/>
</dbReference>
<gene>
    <name evidence="5" type="ORF">DAPK24_042590</name>
</gene>
<keyword evidence="1" id="KW-0677">Repeat</keyword>
<protein>
    <submittedName>
        <fullName evidence="5">Hek2 protein</fullName>
    </submittedName>
</protein>
<evidence type="ECO:0000259" key="4">
    <source>
        <dbReference type="SMART" id="SM00322"/>
    </source>
</evidence>
<feature type="region of interest" description="Disordered" evidence="3">
    <location>
        <begin position="1"/>
        <end position="81"/>
    </location>
</feature>
<accession>A0AAV5R8R9</accession>
<evidence type="ECO:0000313" key="5">
    <source>
        <dbReference type="EMBL" id="GMM47661.1"/>
    </source>
</evidence>
<dbReference type="GO" id="GO:0003723">
    <property type="term" value="F:RNA binding"/>
    <property type="evidence" value="ECO:0007669"/>
    <property type="project" value="UniProtKB-UniRule"/>
</dbReference>
<reference evidence="5 6" key="1">
    <citation type="journal article" date="2023" name="Elife">
        <title>Identification of key yeast species and microbe-microbe interactions impacting larval growth of Drosophila in the wild.</title>
        <authorList>
            <person name="Mure A."/>
            <person name="Sugiura Y."/>
            <person name="Maeda R."/>
            <person name="Honda K."/>
            <person name="Sakurai N."/>
            <person name="Takahashi Y."/>
            <person name="Watada M."/>
            <person name="Katoh T."/>
            <person name="Gotoh A."/>
            <person name="Gotoh Y."/>
            <person name="Taniguchi I."/>
            <person name="Nakamura K."/>
            <person name="Hayashi T."/>
            <person name="Katayama T."/>
            <person name="Uemura T."/>
            <person name="Hattori Y."/>
        </authorList>
    </citation>
    <scope>NUCLEOTIDE SEQUENCE [LARGE SCALE GENOMIC DNA]</scope>
    <source>
        <strain evidence="5 6">PK-24</strain>
    </source>
</reference>
<feature type="domain" description="K Homology" evidence="4">
    <location>
        <begin position="83"/>
        <end position="153"/>
    </location>
</feature>
<evidence type="ECO:0000256" key="2">
    <source>
        <dbReference type="PROSITE-ProRule" id="PRU00117"/>
    </source>
</evidence>
<sequence length="406" mass="46210">MSASESLFDNSITSNTSSQPINVNINDAIQNTSSSSQLETYSDNENSNNKEEGEEAENGKEEEDQHENYEEEEFDDNDELSESTITYRLLVSRRETGAIIGKEGSNISQIRDKYDIKAGVSKVIDGCIDRVLSISGKIDNVSLSLTDIAQSVTDANVQTIKDCELKGTNPLRLISYDYSPLKPLSNRPNYKSIEYENNLFLRLLIPNSQIGTLIGKNGNRIKSIQEKFNIKMVASKDFLENSNERLVEIQGNNKNDLQNAIRLISKFLLRDYQGNHSVTYYIPCSPIDHNNYNHNGNYNNRNSNNNNRRNNNSSHNYNNENTRVGGKEIIKKISFPNEYIGALIGKRGSRIQEIRIISQCAVAIENENDEDNEREITLVGTKYSVDKAIDLLNMYYEREQKRRMEE</sequence>
<dbReference type="PROSITE" id="PS50084">
    <property type="entry name" value="KH_TYPE_1"/>
    <property type="match status" value="3"/>
</dbReference>
<evidence type="ECO:0000256" key="1">
    <source>
        <dbReference type="ARBA" id="ARBA00022737"/>
    </source>
</evidence>
<feature type="compositionally biased region" description="Polar residues" evidence="3">
    <location>
        <begin position="1"/>
        <end position="41"/>
    </location>
</feature>
<dbReference type="AlphaFoldDB" id="A0AAV5R8R9"/>
<feature type="domain" description="K Homology" evidence="4">
    <location>
        <begin position="197"/>
        <end position="269"/>
    </location>
</feature>
<dbReference type="InterPro" id="IPR004088">
    <property type="entry name" value="KH_dom_type_1"/>
</dbReference>
<proteinExistence type="predicted"/>
<dbReference type="Pfam" id="PF00013">
    <property type="entry name" value="KH_1"/>
    <property type="match status" value="3"/>
</dbReference>
<dbReference type="Proteomes" id="UP001378960">
    <property type="component" value="Unassembled WGS sequence"/>
</dbReference>
<evidence type="ECO:0000256" key="3">
    <source>
        <dbReference type="SAM" id="MobiDB-lite"/>
    </source>
</evidence>
<feature type="compositionally biased region" description="Acidic residues" evidence="3">
    <location>
        <begin position="52"/>
        <end position="81"/>
    </location>
</feature>
<dbReference type="SMART" id="SM00322">
    <property type="entry name" value="KH"/>
    <property type="match status" value="3"/>
</dbReference>
<name>A0AAV5R8R9_PICKL</name>
<dbReference type="InterPro" id="IPR004087">
    <property type="entry name" value="KH_dom"/>
</dbReference>
<keyword evidence="2" id="KW-0694">RNA-binding</keyword>
<dbReference type="PANTHER" id="PTHR10288">
    <property type="entry name" value="KH DOMAIN CONTAINING RNA BINDING PROTEIN"/>
    <property type="match status" value="1"/>
</dbReference>
<dbReference type="SUPFAM" id="SSF54791">
    <property type="entry name" value="Eukaryotic type KH-domain (KH-domain type I)"/>
    <property type="match status" value="3"/>
</dbReference>
<organism evidence="5 6">
    <name type="scientific">Pichia kluyveri</name>
    <name type="common">Yeast</name>
    <dbReference type="NCBI Taxonomy" id="36015"/>
    <lineage>
        <taxon>Eukaryota</taxon>
        <taxon>Fungi</taxon>
        <taxon>Dikarya</taxon>
        <taxon>Ascomycota</taxon>
        <taxon>Saccharomycotina</taxon>
        <taxon>Pichiomycetes</taxon>
        <taxon>Pichiales</taxon>
        <taxon>Pichiaceae</taxon>
        <taxon>Pichia</taxon>
    </lineage>
</organism>
<keyword evidence="6" id="KW-1185">Reference proteome</keyword>
<evidence type="ECO:0000313" key="6">
    <source>
        <dbReference type="Proteomes" id="UP001378960"/>
    </source>
</evidence>
<feature type="region of interest" description="Disordered" evidence="3">
    <location>
        <begin position="293"/>
        <end position="320"/>
    </location>
</feature>
<dbReference type="InterPro" id="IPR036612">
    <property type="entry name" value="KH_dom_type_1_sf"/>
</dbReference>